<accession>A0ABT2A5R1</accession>
<evidence type="ECO:0000313" key="2">
    <source>
        <dbReference type="EMBL" id="MCS0589535.1"/>
    </source>
</evidence>
<dbReference type="RefSeq" id="WP_258845294.1">
    <property type="nucleotide sequence ID" value="NZ_JANUGX010000009.1"/>
</dbReference>
<evidence type="ECO:0008006" key="4">
    <source>
        <dbReference type="Google" id="ProtNLM"/>
    </source>
</evidence>
<reference evidence="2 3" key="1">
    <citation type="submission" date="2022-08" db="EMBL/GenBank/DDBJ databases">
        <title>Reclassification of Massilia species as members of the genera Telluria, Duganella, Pseudoduganella, Mokoshia gen. nov. and Zemynaea gen. nov. using orthogonal and non-orthogonal genome-based approaches.</title>
        <authorList>
            <person name="Bowman J.P."/>
        </authorList>
    </citation>
    <scope>NUCLEOTIDE SEQUENCE [LARGE SCALE GENOMIC DNA]</scope>
    <source>
        <strain evidence="2 3">LMG 28164</strain>
    </source>
</reference>
<feature type="transmembrane region" description="Helical" evidence="1">
    <location>
        <begin position="63"/>
        <end position="86"/>
    </location>
</feature>
<keyword evidence="1" id="KW-0812">Transmembrane</keyword>
<dbReference type="EMBL" id="JANUGX010000009">
    <property type="protein sequence ID" value="MCS0589535.1"/>
    <property type="molecule type" value="Genomic_DNA"/>
</dbReference>
<gene>
    <name evidence="2" type="ORF">NX782_09970</name>
</gene>
<keyword evidence="1" id="KW-1133">Transmembrane helix</keyword>
<keyword evidence="1" id="KW-0472">Membrane</keyword>
<dbReference type="Proteomes" id="UP001205560">
    <property type="component" value="Unassembled WGS sequence"/>
</dbReference>
<organism evidence="2 3">
    <name type="scientific">Massilia norwichensis</name>
    <dbReference type="NCBI Taxonomy" id="1442366"/>
    <lineage>
        <taxon>Bacteria</taxon>
        <taxon>Pseudomonadati</taxon>
        <taxon>Pseudomonadota</taxon>
        <taxon>Betaproteobacteria</taxon>
        <taxon>Burkholderiales</taxon>
        <taxon>Oxalobacteraceae</taxon>
        <taxon>Telluria group</taxon>
        <taxon>Massilia</taxon>
    </lineage>
</organism>
<comment type="caution">
    <text evidence="2">The sequence shown here is derived from an EMBL/GenBank/DDBJ whole genome shotgun (WGS) entry which is preliminary data.</text>
</comment>
<name>A0ABT2A5R1_9BURK</name>
<sequence>MSDFYKYFKENMEDLGLIAPPQSLYGTQALAISTISTILAYIDKFGTKVTVRELAGAGTRLEGLAVLGALGAAYYAGAVIGSLAVATGRTMSDGTSMADVFYELSKRGWSRTWLRSLFHRRPGLYNASVSGRKYIKHYENYK</sequence>
<keyword evidence="3" id="KW-1185">Reference proteome</keyword>
<protein>
    <recommendedName>
        <fullName evidence="4">DUF697 domain-containing protein</fullName>
    </recommendedName>
</protein>
<evidence type="ECO:0000313" key="3">
    <source>
        <dbReference type="Proteomes" id="UP001205560"/>
    </source>
</evidence>
<feature type="transmembrane region" description="Helical" evidence="1">
    <location>
        <begin position="24"/>
        <end position="42"/>
    </location>
</feature>
<proteinExistence type="predicted"/>
<evidence type="ECO:0000256" key="1">
    <source>
        <dbReference type="SAM" id="Phobius"/>
    </source>
</evidence>